<evidence type="ECO:0000313" key="1">
    <source>
        <dbReference type="EMBL" id="KAI5671961.1"/>
    </source>
</evidence>
<comment type="caution">
    <text evidence="1">The sequence shown here is derived from an EMBL/GenBank/DDBJ whole genome shotgun (WGS) entry which is preliminary data.</text>
</comment>
<reference evidence="2" key="1">
    <citation type="journal article" date="2023" name="Nat. Plants">
        <title>Single-cell RNA sequencing provides a high-resolution roadmap for understanding the multicellular compartmentation of specialized metabolism.</title>
        <authorList>
            <person name="Sun S."/>
            <person name="Shen X."/>
            <person name="Li Y."/>
            <person name="Li Y."/>
            <person name="Wang S."/>
            <person name="Li R."/>
            <person name="Zhang H."/>
            <person name="Shen G."/>
            <person name="Guo B."/>
            <person name="Wei J."/>
            <person name="Xu J."/>
            <person name="St-Pierre B."/>
            <person name="Chen S."/>
            <person name="Sun C."/>
        </authorList>
    </citation>
    <scope>NUCLEOTIDE SEQUENCE [LARGE SCALE GENOMIC DNA]</scope>
</reference>
<evidence type="ECO:0000313" key="2">
    <source>
        <dbReference type="Proteomes" id="UP001060085"/>
    </source>
</evidence>
<proteinExistence type="predicted"/>
<dbReference type="EMBL" id="CM044703">
    <property type="protein sequence ID" value="KAI5671961.1"/>
    <property type="molecule type" value="Genomic_DNA"/>
</dbReference>
<sequence>MDPRSEVWVHFTRYSTEGGDKRANCSYCHHTYEEKPSINGTTSVKNHLNICIKNPYNNETRETQVKLQTQSTLHGKVGSVVNQMDARKACAYMIIVDDQPFSFVEKQGFRNFVSVVCPSFQIPSRTTVTRDCYDLYLEEKAKLKSFFETFF</sequence>
<accession>A0ACC0BH41</accession>
<gene>
    <name evidence="1" type="ORF">M9H77_12325</name>
</gene>
<protein>
    <submittedName>
        <fullName evidence="1">Uncharacterized protein</fullName>
    </submittedName>
</protein>
<dbReference type="Proteomes" id="UP001060085">
    <property type="component" value="Linkage Group LG03"/>
</dbReference>
<keyword evidence="2" id="KW-1185">Reference proteome</keyword>
<organism evidence="1 2">
    <name type="scientific">Catharanthus roseus</name>
    <name type="common">Madagascar periwinkle</name>
    <name type="synonym">Vinca rosea</name>
    <dbReference type="NCBI Taxonomy" id="4058"/>
    <lineage>
        <taxon>Eukaryota</taxon>
        <taxon>Viridiplantae</taxon>
        <taxon>Streptophyta</taxon>
        <taxon>Embryophyta</taxon>
        <taxon>Tracheophyta</taxon>
        <taxon>Spermatophyta</taxon>
        <taxon>Magnoliopsida</taxon>
        <taxon>eudicotyledons</taxon>
        <taxon>Gunneridae</taxon>
        <taxon>Pentapetalae</taxon>
        <taxon>asterids</taxon>
        <taxon>lamiids</taxon>
        <taxon>Gentianales</taxon>
        <taxon>Apocynaceae</taxon>
        <taxon>Rauvolfioideae</taxon>
        <taxon>Vinceae</taxon>
        <taxon>Catharanthinae</taxon>
        <taxon>Catharanthus</taxon>
    </lineage>
</organism>
<name>A0ACC0BH41_CATRO</name>